<dbReference type="NCBIfam" id="NF045499">
    <property type="entry name" value="PxpC_5OPro"/>
    <property type="match status" value="1"/>
</dbReference>
<dbReference type="InterPro" id="IPR052708">
    <property type="entry name" value="PxpC"/>
</dbReference>
<organism evidence="6 8">
    <name type="scientific">Klebsiella quasipneumoniae</name>
    <dbReference type="NCBI Taxonomy" id="1463165"/>
    <lineage>
        <taxon>Bacteria</taxon>
        <taxon>Pseudomonadati</taxon>
        <taxon>Pseudomonadota</taxon>
        <taxon>Gammaproteobacteria</taxon>
        <taxon>Enterobacterales</taxon>
        <taxon>Enterobacteriaceae</taxon>
        <taxon>Klebsiella/Raoultella group</taxon>
        <taxon>Klebsiella</taxon>
        <taxon>Klebsiella pneumoniae complex</taxon>
    </lineage>
</organism>
<dbReference type="PANTHER" id="PTHR43309">
    <property type="entry name" value="5-OXOPROLINASE SUBUNIT C"/>
    <property type="match status" value="1"/>
</dbReference>
<dbReference type="InterPro" id="IPR029000">
    <property type="entry name" value="Cyclophilin-like_dom_sf"/>
</dbReference>
<accession>A0A2A5MKH6</accession>
<dbReference type="EMBL" id="JACNQW010000001">
    <property type="protein sequence ID" value="MBC5043867.1"/>
    <property type="molecule type" value="Genomic_DNA"/>
</dbReference>
<evidence type="ECO:0000313" key="6">
    <source>
        <dbReference type="EMBL" id="PCM61406.1"/>
    </source>
</evidence>
<dbReference type="GO" id="GO:0016740">
    <property type="term" value="F:transferase activity"/>
    <property type="evidence" value="ECO:0007669"/>
    <property type="project" value="UniProtKB-KW"/>
</dbReference>
<evidence type="ECO:0000256" key="1">
    <source>
        <dbReference type="ARBA" id="ARBA00022741"/>
    </source>
</evidence>
<dbReference type="Pfam" id="PF02626">
    <property type="entry name" value="CT_A_B"/>
    <property type="match status" value="1"/>
</dbReference>
<sequence length="310" mass="33872">MLTLIRAGLYTSVQDGGREGLRQSGISRCGALDYPSLVIANLLVGNEANAAGLEITLGQVEIEFARSGWFALTGAACEATLDGKAVWVGWRTAYRPGQRLVLKTPQHGIRSYLAVAGGIAVPEVLGSRCTDLKAGIGGLEGRRLQDGDKLKLGKAARRFTTPRGVKQLPLGNRIRALPGPEYHEFDAASQASFWRAPWKLSPQSNRMGYRLQGQPLKRTTDREMLSHGLLPGVVQVPHNGQPIVLMNDAQTTGGYPRIACIIDADMYQLAQIPLGQPIHFVACSLEEALKARADRQRYLEQLAWRLHDDD</sequence>
<dbReference type="SUPFAM" id="SSF50891">
    <property type="entry name" value="Cyclophilin-like"/>
    <property type="match status" value="1"/>
</dbReference>
<keyword evidence="5" id="KW-0808">Transferase</keyword>
<dbReference type="EMBL" id="NXHG01000005">
    <property type="protein sequence ID" value="PCM61406.1"/>
    <property type="molecule type" value="Genomic_DNA"/>
</dbReference>
<evidence type="ECO:0000256" key="2">
    <source>
        <dbReference type="ARBA" id="ARBA00022801"/>
    </source>
</evidence>
<accession>A0A170J4R3</accession>
<evidence type="ECO:0000313" key="5">
    <source>
        <dbReference type="EMBL" id="MBC5043867.1"/>
    </source>
</evidence>
<dbReference type="PANTHER" id="PTHR43309:SF3">
    <property type="entry name" value="5-OXOPROLINASE SUBUNIT C"/>
    <property type="match status" value="1"/>
</dbReference>
<dbReference type="EMBL" id="UFBM01000001">
    <property type="protein sequence ID" value="SSF17523.1"/>
    <property type="molecule type" value="Genomic_DNA"/>
</dbReference>
<reference evidence="5" key="3">
    <citation type="submission" date="2020-08" db="EMBL/GenBank/DDBJ databases">
        <title>Genomic evolution and epidemiology of Klebsiella pneumoniae from a major hospital in Beijing, China, over a fifteen-year period: dissemination of known and novel high-risk clones.</title>
        <authorList>
            <person name="Palmieri M."/>
        </authorList>
    </citation>
    <scope>NUCLEOTIDE SEQUENCE</scope>
    <source>
        <strain evidence="5">K7050</strain>
    </source>
</reference>
<evidence type="ECO:0000313" key="9">
    <source>
        <dbReference type="Proteomes" id="UP000252079"/>
    </source>
</evidence>
<dbReference type="SMART" id="SM00797">
    <property type="entry name" value="AHS2"/>
    <property type="match status" value="1"/>
</dbReference>
<dbReference type="Proteomes" id="UP000217648">
    <property type="component" value="Unassembled WGS sequence"/>
</dbReference>
<dbReference type="GO" id="GO:0016787">
    <property type="term" value="F:hydrolase activity"/>
    <property type="evidence" value="ECO:0007669"/>
    <property type="project" value="UniProtKB-KW"/>
</dbReference>
<evidence type="ECO:0000259" key="4">
    <source>
        <dbReference type="SMART" id="SM00797"/>
    </source>
</evidence>
<dbReference type="KEGG" id="kqu:AVR78_12315"/>
<dbReference type="Proteomes" id="UP000252079">
    <property type="component" value="Unassembled WGS sequence"/>
</dbReference>
<dbReference type="RefSeq" id="WP_004885976.1">
    <property type="nucleotide sequence ID" value="NZ_AOGO01000007.1"/>
</dbReference>
<dbReference type="InterPro" id="IPR053526">
    <property type="entry name" value="5-oxoprolinase_subunit"/>
</dbReference>
<keyword evidence="2" id="KW-0378">Hydrolase</keyword>
<evidence type="ECO:0000313" key="7">
    <source>
        <dbReference type="EMBL" id="SSF17523.1"/>
    </source>
</evidence>
<dbReference type="Proteomes" id="UP000646540">
    <property type="component" value="Unassembled WGS sequence"/>
</dbReference>
<feature type="domain" description="Carboxyltransferase" evidence="4">
    <location>
        <begin position="23"/>
        <end position="298"/>
    </location>
</feature>
<comment type="caution">
    <text evidence="6">The sequence shown here is derived from an EMBL/GenBank/DDBJ whole genome shotgun (WGS) entry which is preliminary data.</text>
</comment>
<reference evidence="6 8" key="1">
    <citation type="submission" date="2017-09" db="EMBL/GenBank/DDBJ databases">
        <title>Mdr eskape-Ghana.</title>
        <authorList>
            <person name="Agyepong N."/>
            <person name="Janice J."/>
            <person name="Samuelsen O."/>
            <person name="Owusu-Ofori A."/>
            <person name="Sundsfjord A."/>
            <person name="Essack S."/>
            <person name="Pedersen T."/>
        </authorList>
    </citation>
    <scope>NUCLEOTIDE SEQUENCE [LARGE SCALE GENOMIC DNA]</scope>
    <source>
        <strain evidence="6 8">46</strain>
    </source>
</reference>
<dbReference type="GO" id="GO:0005524">
    <property type="term" value="F:ATP binding"/>
    <property type="evidence" value="ECO:0007669"/>
    <property type="project" value="UniProtKB-KW"/>
</dbReference>
<dbReference type="AlphaFoldDB" id="A0A170J4R3"/>
<name>A0A170J4R3_9ENTR</name>
<reference evidence="7 9" key="2">
    <citation type="submission" date="2018-07" db="EMBL/GenBank/DDBJ databases">
        <authorList>
            <consortium name="Pathogen Informatics"/>
        </authorList>
    </citation>
    <scope>NUCLEOTIDE SEQUENCE [LARGE SCALE GENOMIC DNA]</scope>
    <source>
        <strain evidence="7 9">4300STDY6636950</strain>
    </source>
</reference>
<evidence type="ECO:0000313" key="8">
    <source>
        <dbReference type="Proteomes" id="UP000217648"/>
    </source>
</evidence>
<keyword evidence="1" id="KW-0547">Nucleotide-binding</keyword>
<proteinExistence type="predicted"/>
<dbReference type="Gene3D" id="2.40.100.10">
    <property type="entry name" value="Cyclophilin-like"/>
    <property type="match status" value="1"/>
</dbReference>
<dbReference type="NCBIfam" id="TIGR00724">
    <property type="entry name" value="urea_amlyse_rel"/>
    <property type="match status" value="1"/>
</dbReference>
<protein>
    <submittedName>
        <fullName evidence="7">Biotin-dependent carboxylase</fullName>
    </submittedName>
    <submittedName>
        <fullName evidence="5">Biotin-dependent carboxyltransferase family protein</fullName>
    </submittedName>
</protein>
<dbReference type="InterPro" id="IPR003778">
    <property type="entry name" value="CT_A_B"/>
</dbReference>
<gene>
    <name evidence="6" type="ORF">CP911_10740</name>
    <name evidence="5" type="ORF">H8L09_00525</name>
    <name evidence="7" type="ORF">SAMEA23995918_00025</name>
</gene>
<evidence type="ECO:0000256" key="3">
    <source>
        <dbReference type="ARBA" id="ARBA00022840"/>
    </source>
</evidence>
<keyword evidence="3" id="KW-0067">ATP-binding</keyword>